<name>A0A126QZQ1_METOL</name>
<accession>A0A126QZQ1</accession>
<dbReference type="Proteomes" id="UP000066376">
    <property type="component" value="Chromosome"/>
</dbReference>
<reference evidence="3" key="2">
    <citation type="submission" date="2016-02" db="EMBL/GenBank/DDBJ databases">
        <title>The draft genome sequence of the rumen methanogen Methanobrevibacter olleyae YLM1.</title>
        <authorList>
            <consortium name="New Zealand Agricultural Greenhouse Gas Research Centre/Pastoral Greenhouse Gas Research Consortium"/>
            <person name="Kelly W.J."/>
            <person name="Li D."/>
            <person name="Lambie S.C."/>
            <person name="Attwood G.T."/>
            <person name="Altermann E."/>
            <person name="Leahy S.C."/>
        </authorList>
    </citation>
    <scope>NUCLEOTIDE SEQUENCE [LARGE SCALE GENOMIC DNA]</scope>
    <source>
        <strain evidence="3">YLM1</strain>
    </source>
</reference>
<protein>
    <recommendedName>
        <fullName evidence="4">Zinc ribbon domain-containing protein</fullName>
    </recommendedName>
</protein>
<proteinExistence type="predicted"/>
<sequence length="210" mass="23717">MTKFCSECGFENKYGAKFCKKGGANLEPNNNFNTVNSNTNNNKFKTKHILIICIVAIICVATIGGYLLLNNQGYTLGDNTFIIPESAISKNKTIITENNVETDSYIVFNTTSAKVSVYQVDDIKDSIDLEEEIGFKQVYSNIPFTVYDYCYSDAEASEINDSSFSQYGFVGYFKLNNQYYTISSWSKTSRSDALQPIMDFYRANNQIEDI</sequence>
<evidence type="ECO:0008006" key="4">
    <source>
        <dbReference type="Google" id="ProtNLM"/>
    </source>
</evidence>
<keyword evidence="1" id="KW-0812">Transmembrane</keyword>
<gene>
    <name evidence="2" type="ORF">YLM1_0735</name>
</gene>
<dbReference type="STRING" id="294671.YLM1_0735"/>
<keyword evidence="3" id="KW-1185">Reference proteome</keyword>
<reference evidence="2 3" key="1">
    <citation type="journal article" date="2016" name="Genome Announc.">
        <title>Draft Genome Sequence of the Rumen Methanogen Methanobrevibacter olleyae YLM1.</title>
        <authorList>
            <person name="Kelly W.J."/>
            <person name="Li D."/>
            <person name="Lambie S.C."/>
            <person name="Cox F."/>
            <person name="Attwood G.T."/>
            <person name="Altermann E."/>
            <person name="Leahy S.C."/>
        </authorList>
    </citation>
    <scope>NUCLEOTIDE SEQUENCE [LARGE SCALE GENOMIC DNA]</scope>
    <source>
        <strain evidence="2 3">YLM1</strain>
    </source>
</reference>
<evidence type="ECO:0000256" key="1">
    <source>
        <dbReference type="SAM" id="Phobius"/>
    </source>
</evidence>
<dbReference type="EMBL" id="CP014265">
    <property type="protein sequence ID" value="AMK15292.1"/>
    <property type="molecule type" value="Genomic_DNA"/>
</dbReference>
<keyword evidence="1" id="KW-1133">Transmembrane helix</keyword>
<evidence type="ECO:0000313" key="3">
    <source>
        <dbReference type="Proteomes" id="UP000066376"/>
    </source>
</evidence>
<dbReference type="AlphaFoldDB" id="A0A126QZQ1"/>
<keyword evidence="1" id="KW-0472">Membrane</keyword>
<dbReference type="GeneID" id="28489032"/>
<dbReference type="PATRIC" id="fig|294671.3.peg.767"/>
<evidence type="ECO:0000313" key="2">
    <source>
        <dbReference type="EMBL" id="AMK15292.1"/>
    </source>
</evidence>
<organism evidence="2 3">
    <name type="scientific">Methanobrevibacter olleyae</name>
    <dbReference type="NCBI Taxonomy" id="294671"/>
    <lineage>
        <taxon>Archaea</taxon>
        <taxon>Methanobacteriati</taxon>
        <taxon>Methanobacteriota</taxon>
        <taxon>Methanomada group</taxon>
        <taxon>Methanobacteria</taxon>
        <taxon>Methanobacteriales</taxon>
        <taxon>Methanobacteriaceae</taxon>
        <taxon>Methanobrevibacter</taxon>
    </lineage>
</organism>
<dbReference type="KEGG" id="mol:YLM1_0735"/>
<feature type="transmembrane region" description="Helical" evidence="1">
    <location>
        <begin position="49"/>
        <end position="69"/>
    </location>
</feature>
<dbReference type="RefSeq" id="WP_067146413.1">
    <property type="nucleotide sequence ID" value="NZ_CP014265.1"/>
</dbReference>